<dbReference type="Pfam" id="PF03358">
    <property type="entry name" value="FMN_red"/>
    <property type="match status" value="1"/>
</dbReference>
<evidence type="ECO:0000313" key="2">
    <source>
        <dbReference type="EMBL" id="QJB68802.1"/>
    </source>
</evidence>
<sequence length="220" mass="23089">MTTLDIAIELASKGDVSASPPPFVVALGGTLSPNSTTEKALKTSLEGAAAGGAETLLVSGPELELPIYAWERKERTPAALHLVESLRRADGVIIGSPGYHGSISGLIKNALDYAEDMSKDEWPYLHGRPVGAITTGAGWQGAVTTLTALRGIVHALRGWNTPLGVAINTAQPVFDADGNCLDEKIDTMLRDMGREVAESARVRALMRGSKSDQAAAKDEG</sequence>
<dbReference type="Gene3D" id="3.40.50.360">
    <property type="match status" value="1"/>
</dbReference>
<evidence type="ECO:0000259" key="1">
    <source>
        <dbReference type="Pfam" id="PF03358"/>
    </source>
</evidence>
<dbReference type="InterPro" id="IPR029039">
    <property type="entry name" value="Flavoprotein-like_sf"/>
</dbReference>
<dbReference type="KEGG" id="phao:HF685_05505"/>
<feature type="domain" description="NADPH-dependent FMN reductase-like" evidence="1">
    <location>
        <begin position="24"/>
        <end position="169"/>
    </location>
</feature>
<reference evidence="2 3" key="1">
    <citation type="submission" date="2020-04" db="EMBL/GenBank/DDBJ databases">
        <title>Genome sequence for Sphingorhabdus sp. strain M1.</title>
        <authorList>
            <person name="Park S.-J."/>
        </authorList>
    </citation>
    <scope>NUCLEOTIDE SEQUENCE [LARGE SCALE GENOMIC DNA]</scope>
    <source>
        <strain evidence="2 3">JK6</strain>
    </source>
</reference>
<evidence type="ECO:0000313" key="3">
    <source>
        <dbReference type="Proteomes" id="UP000501600"/>
    </source>
</evidence>
<dbReference type="RefSeq" id="WP_168818644.1">
    <property type="nucleotide sequence ID" value="NZ_CP051217.1"/>
</dbReference>
<name>A0A6H2DJF0_9SPHN</name>
<dbReference type="SUPFAM" id="SSF52218">
    <property type="entry name" value="Flavoproteins"/>
    <property type="match status" value="1"/>
</dbReference>
<dbReference type="PANTHER" id="PTHR30543">
    <property type="entry name" value="CHROMATE REDUCTASE"/>
    <property type="match status" value="1"/>
</dbReference>
<gene>
    <name evidence="2" type="ORF">HF685_05505</name>
</gene>
<organism evidence="2 3">
    <name type="scientific">Parasphingorhabdus halotolerans</name>
    <dbReference type="NCBI Taxonomy" id="2725558"/>
    <lineage>
        <taxon>Bacteria</taxon>
        <taxon>Pseudomonadati</taxon>
        <taxon>Pseudomonadota</taxon>
        <taxon>Alphaproteobacteria</taxon>
        <taxon>Sphingomonadales</taxon>
        <taxon>Sphingomonadaceae</taxon>
        <taxon>Parasphingorhabdus</taxon>
    </lineage>
</organism>
<dbReference type="GO" id="GO:0005829">
    <property type="term" value="C:cytosol"/>
    <property type="evidence" value="ECO:0007669"/>
    <property type="project" value="TreeGrafter"/>
</dbReference>
<dbReference type="GO" id="GO:0010181">
    <property type="term" value="F:FMN binding"/>
    <property type="evidence" value="ECO:0007669"/>
    <property type="project" value="TreeGrafter"/>
</dbReference>
<dbReference type="GO" id="GO:0016491">
    <property type="term" value="F:oxidoreductase activity"/>
    <property type="evidence" value="ECO:0007669"/>
    <property type="project" value="InterPro"/>
</dbReference>
<dbReference type="InterPro" id="IPR050712">
    <property type="entry name" value="NAD(P)H-dep_reductase"/>
</dbReference>
<accession>A0A6H2DJF0</accession>
<dbReference type="Proteomes" id="UP000501600">
    <property type="component" value="Chromosome"/>
</dbReference>
<dbReference type="PANTHER" id="PTHR30543:SF21">
    <property type="entry name" value="NAD(P)H-DEPENDENT FMN REDUCTASE LOT6"/>
    <property type="match status" value="1"/>
</dbReference>
<proteinExistence type="predicted"/>
<protein>
    <submittedName>
        <fullName evidence="2">NAD(P)H-dependent oxidoreductase</fullName>
    </submittedName>
</protein>
<keyword evidence="3" id="KW-1185">Reference proteome</keyword>
<dbReference type="InterPro" id="IPR005025">
    <property type="entry name" value="FMN_Rdtase-like_dom"/>
</dbReference>
<dbReference type="EMBL" id="CP051217">
    <property type="protein sequence ID" value="QJB68802.1"/>
    <property type="molecule type" value="Genomic_DNA"/>
</dbReference>
<dbReference type="AlphaFoldDB" id="A0A6H2DJF0"/>